<sequence length="103" mass="11480">MLFGASWKGWVAQQYVVSDPSPEGGDLHTTRMQQLGKYKGALVGKSLSGFASSVLASCEREIWKALAVGEDLRRLQTDRRARGWFVTHYLLGRSQLLLLVLSK</sequence>
<reference evidence="1" key="1">
    <citation type="submission" date="2022-07" db="EMBL/GenBank/DDBJ databases">
        <title>Draft genome sequence of Zalerion maritima ATCC 34329, a (micro)plastics degrading marine fungus.</title>
        <authorList>
            <person name="Paco A."/>
            <person name="Goncalves M.F.M."/>
            <person name="Rocha-Santos T.A.P."/>
            <person name="Alves A."/>
        </authorList>
    </citation>
    <scope>NUCLEOTIDE SEQUENCE</scope>
    <source>
        <strain evidence="1">ATCC 34329</strain>
    </source>
</reference>
<evidence type="ECO:0000313" key="2">
    <source>
        <dbReference type="Proteomes" id="UP001201980"/>
    </source>
</evidence>
<name>A0AAD5RNL3_9PEZI</name>
<protein>
    <submittedName>
        <fullName evidence="1">Uncharacterized protein</fullName>
    </submittedName>
</protein>
<accession>A0AAD5RNL3</accession>
<organism evidence="1 2">
    <name type="scientific">Zalerion maritima</name>
    <dbReference type="NCBI Taxonomy" id="339359"/>
    <lineage>
        <taxon>Eukaryota</taxon>
        <taxon>Fungi</taxon>
        <taxon>Dikarya</taxon>
        <taxon>Ascomycota</taxon>
        <taxon>Pezizomycotina</taxon>
        <taxon>Sordariomycetes</taxon>
        <taxon>Lulworthiomycetidae</taxon>
        <taxon>Lulworthiales</taxon>
        <taxon>Lulworthiaceae</taxon>
        <taxon>Zalerion</taxon>
    </lineage>
</organism>
<dbReference type="EMBL" id="JAKWBI020000183">
    <property type="protein sequence ID" value="KAJ2899995.1"/>
    <property type="molecule type" value="Genomic_DNA"/>
</dbReference>
<comment type="caution">
    <text evidence="1">The sequence shown here is derived from an EMBL/GenBank/DDBJ whole genome shotgun (WGS) entry which is preliminary data.</text>
</comment>
<dbReference type="Proteomes" id="UP001201980">
    <property type="component" value="Unassembled WGS sequence"/>
</dbReference>
<evidence type="ECO:0000313" key="1">
    <source>
        <dbReference type="EMBL" id="KAJ2899995.1"/>
    </source>
</evidence>
<keyword evidence="2" id="KW-1185">Reference proteome</keyword>
<proteinExistence type="predicted"/>
<gene>
    <name evidence="1" type="ORF">MKZ38_002714</name>
</gene>
<dbReference type="AlphaFoldDB" id="A0AAD5RNL3"/>